<proteinExistence type="predicted"/>
<feature type="transmembrane region" description="Helical" evidence="2">
    <location>
        <begin position="65"/>
        <end position="81"/>
    </location>
</feature>
<dbReference type="Proteomes" id="UP000054532">
    <property type="component" value="Unassembled WGS sequence"/>
</dbReference>
<reference evidence="3" key="1">
    <citation type="submission" date="2013-11" db="EMBL/GenBank/DDBJ databases">
        <title>The Genome Sequence of Phytophthora parasitica IAC_01/95.</title>
        <authorList>
            <consortium name="The Broad Institute Genomics Platform"/>
            <person name="Russ C."/>
            <person name="Tyler B."/>
            <person name="Panabieres F."/>
            <person name="Shan W."/>
            <person name="Tripathy S."/>
            <person name="Grunwald N."/>
            <person name="Machado M."/>
            <person name="Johnson C.S."/>
            <person name="Arredondo F."/>
            <person name="Hong C."/>
            <person name="Coffey M."/>
            <person name="Young S.K."/>
            <person name="Zeng Q."/>
            <person name="Gargeya S."/>
            <person name="Fitzgerald M."/>
            <person name="Abouelleil A."/>
            <person name="Alvarado L."/>
            <person name="Chapman S.B."/>
            <person name="Gainer-Dewar J."/>
            <person name="Goldberg J."/>
            <person name="Griggs A."/>
            <person name="Gujja S."/>
            <person name="Hansen M."/>
            <person name="Howarth C."/>
            <person name="Imamovic A."/>
            <person name="Ireland A."/>
            <person name="Larimer J."/>
            <person name="McCowan C."/>
            <person name="Murphy C."/>
            <person name="Pearson M."/>
            <person name="Poon T.W."/>
            <person name="Priest M."/>
            <person name="Roberts A."/>
            <person name="Saif S."/>
            <person name="Shea T."/>
            <person name="Sykes S."/>
            <person name="Wortman J."/>
            <person name="Nusbaum C."/>
            <person name="Birren B."/>
        </authorList>
    </citation>
    <scope>NUCLEOTIDE SEQUENCE [LARGE SCALE GENOMIC DNA]</scope>
    <source>
        <strain evidence="3">IAC_01/95</strain>
    </source>
</reference>
<keyword evidence="2" id="KW-0812">Transmembrane</keyword>
<protein>
    <submittedName>
        <fullName evidence="3">Uncharacterized protein</fullName>
    </submittedName>
</protein>
<evidence type="ECO:0000256" key="1">
    <source>
        <dbReference type="SAM" id="MobiDB-lite"/>
    </source>
</evidence>
<evidence type="ECO:0000256" key="2">
    <source>
        <dbReference type="SAM" id="Phobius"/>
    </source>
</evidence>
<gene>
    <name evidence="3" type="ORF">L914_06792</name>
</gene>
<organism evidence="3">
    <name type="scientific">Phytophthora nicotianae</name>
    <name type="common">Potato buckeye rot agent</name>
    <name type="synonym">Phytophthora parasitica</name>
    <dbReference type="NCBI Taxonomy" id="4792"/>
    <lineage>
        <taxon>Eukaryota</taxon>
        <taxon>Sar</taxon>
        <taxon>Stramenopiles</taxon>
        <taxon>Oomycota</taxon>
        <taxon>Peronosporomycetes</taxon>
        <taxon>Peronosporales</taxon>
        <taxon>Peronosporaceae</taxon>
        <taxon>Phytophthora</taxon>
    </lineage>
</organism>
<dbReference type="AlphaFoldDB" id="W2NM31"/>
<name>W2NM31_PHYNI</name>
<feature type="non-terminal residue" evidence="3">
    <location>
        <position position="1"/>
    </location>
</feature>
<evidence type="ECO:0000313" key="3">
    <source>
        <dbReference type="EMBL" id="ETM48729.1"/>
    </source>
</evidence>
<sequence length="109" mass="11886">GRMGIRNKRSLGSALASPLKRTRSRRQKAAVTTQEESEDKIDNSTFLRLYGGSFVRTGGITNHHLVVRLILFIALLVQVLASKARKMLTFFGGTTVAVILPARNSATSS</sequence>
<keyword evidence="2" id="KW-0472">Membrane</keyword>
<feature type="region of interest" description="Disordered" evidence="1">
    <location>
        <begin position="1"/>
        <end position="40"/>
    </location>
</feature>
<accession>W2NM31</accession>
<dbReference type="EMBL" id="KI692294">
    <property type="protein sequence ID" value="ETM48729.1"/>
    <property type="molecule type" value="Genomic_DNA"/>
</dbReference>
<keyword evidence="2" id="KW-1133">Transmembrane helix</keyword>